<dbReference type="PANTHER" id="PTHR14445">
    <property type="entry name" value="GRB10 INTERACTING GYF PROTEIN"/>
    <property type="match status" value="1"/>
</dbReference>
<feature type="domain" description="GYF" evidence="2">
    <location>
        <begin position="716"/>
        <end position="764"/>
    </location>
</feature>
<evidence type="ECO:0000259" key="2">
    <source>
        <dbReference type="PROSITE" id="PS50829"/>
    </source>
</evidence>
<feature type="region of interest" description="Disordered" evidence="1">
    <location>
        <begin position="183"/>
        <end position="322"/>
    </location>
</feature>
<feature type="compositionally biased region" description="Low complexity" evidence="1">
    <location>
        <begin position="1368"/>
        <end position="1385"/>
    </location>
</feature>
<feature type="compositionally biased region" description="Basic and acidic residues" evidence="1">
    <location>
        <begin position="20"/>
        <end position="30"/>
    </location>
</feature>
<feature type="compositionally biased region" description="Basic and acidic residues" evidence="1">
    <location>
        <begin position="271"/>
        <end position="285"/>
    </location>
</feature>
<evidence type="ECO:0000256" key="1">
    <source>
        <dbReference type="SAM" id="MobiDB-lite"/>
    </source>
</evidence>
<feature type="region of interest" description="Disordered" evidence="1">
    <location>
        <begin position="948"/>
        <end position="1283"/>
    </location>
</feature>
<feature type="compositionally biased region" description="Basic and acidic residues" evidence="1">
    <location>
        <begin position="973"/>
        <end position="989"/>
    </location>
</feature>
<feature type="region of interest" description="Disordered" evidence="1">
    <location>
        <begin position="1302"/>
        <end position="1387"/>
    </location>
</feature>
<sequence>MAGPNLPSSFASAAAGQNSGRDRGSTRGDSRGSGSGSGDWLRRDGRSNGTAILRRSSTTPFNNQVPTLPAIDNLLNASVNEPHPSSVSPFASAQDPANSKYSRDDLLDVGKMTDPGHVDLHALFMSSFSPGGHVNGQNTRGWGKPNDAHAHNDPSVCWDQDGELGPLGHQDMSAEEKELYASDVNSPLKQQQQQQQQSQQSQQSKESGQSAAVNGRKPSMSHNLTSPSGAPRPATRRRETTDTNPFSGGGGLISPAGTGPSRFDMSWLGRSRADTKEIDAPDEPNKPSGATDSARPAGITGLARSNTAGGAGFPSVWGASATTTPVTTTGFGGFGNFAIATPGAIEKGFGGSTGSRFFSRKDDNTPLEDAATGSNGNQQWTSRTRTDTDPFTGDVSLSGSAALGGARDTSPPPMPTTGPQIFDTPAKGTTGDFGMSGLNLGATRERNASSASPSQTNPYRSPPAERGDNEHGDFGYDKSHPVGAQSEQNSNFGSIRGFPAAAFDGSDRSQTSSVGAKNYPSLGNIGGWPTGFPSATPDRERSAFGGAFGSSVFSPIGGDMHSPGLGSMGGLFGAGNGGLGGTGSLRGSSKIHSLFPPAMQAQMQNQETESLADSVPDLRQSNPLGVIGAGTIGSQRDTDSPGPMGGRGLMDIFSAPQSVSSPGLFTTADHNQPLLATAPQGHPFVGTVPQTTSFTPDPVPAGPPQSQPRTMVMPDRMRWVYMDPQGQQQGPFTGLEMNEWYKANYFTQDLRVRKVEDPDFEPLGQLIRRIGNSREPFLVPQVGIPHGPAPQAGAFPPGGDARGVIPPLLGVVPSYGKTLTAEEQNNLERRKQEEQLAMARQREVMSQQGHFRNVHTGLPGGLQHQASMHSLQSQPSFGSMTSPIGMPPQPPIGGAIGAPTPGFFEQPSAVNKAAGAPNAMSAGPDHLRQDLTDSERQLMANYHGPGGVSGMFPPQPVGPPATDLKGRLPNVDQLERDPEGFKDRLKEFQEYQGIPTQRADEEAQTGPSQVGPTRGLADDAVAANRAEAARVIKEAAQEPFQSPPESKHAESQQNRQPHPAQGLSLTQQVQKAQADAAQAAHRQAQEEDAWAKQSASIGLPMPFPPPPPSMTTHLPAPTAQRRSNIADQYAESRSQSQTPDSAAAAPPPLAPWARDPGSDAQKGPSLKEIQEAEAKKAAKLEAERRAAHEKEAALAKEREKVNPVALPGLPTSSTWGSGSPAPSAASPWSKPSVVKAGVVATPVTPTSGDRKKTLAEIQREEEARKQKAVKEQASQTTAAAGAAALGKRYAELASKTGPPGIAAAAAASANASPIPASGWATVGAGGRVKAPTGPSSYSSQAQSQGQAQSPSPSTVRSPSSQVAKPQVKPATTTTPATKSSSSTASEAQGEFLKWVKAELTKGLNAGTSVDDVAAFLTGIPPESDMIKDIIYGASSTMDAPRFAQEFIRRKKQADKGIFEPAAVSEPKSGSGAGGWSEVAKKGGSTGQPKDNEVVGAAGFKVVPSRKKGKK</sequence>
<gene>
    <name evidence="3" type="primary">SMY2</name>
    <name evidence="3" type="ORF">Daus18300_004402</name>
</gene>
<dbReference type="InterPro" id="IPR051640">
    <property type="entry name" value="GRB10-interact_GYF"/>
</dbReference>
<feature type="region of interest" description="Disordered" evidence="1">
    <location>
        <begin position="135"/>
        <end position="169"/>
    </location>
</feature>
<feature type="compositionally biased region" description="Basic and acidic residues" evidence="1">
    <location>
        <begin position="1168"/>
        <end position="1201"/>
    </location>
</feature>
<feature type="compositionally biased region" description="Basic and acidic residues" evidence="1">
    <location>
        <begin position="463"/>
        <end position="480"/>
    </location>
</feature>
<dbReference type="SUPFAM" id="SSF55277">
    <property type="entry name" value="GYF domain"/>
    <property type="match status" value="1"/>
</dbReference>
<dbReference type="SMART" id="SM00444">
    <property type="entry name" value="GYF"/>
    <property type="match status" value="1"/>
</dbReference>
<feature type="compositionally biased region" description="Basic and acidic residues" evidence="1">
    <location>
        <begin position="1248"/>
        <end position="1270"/>
    </location>
</feature>
<feature type="compositionally biased region" description="Polar residues" evidence="1">
    <location>
        <begin position="55"/>
        <end position="66"/>
    </location>
</feature>
<name>A0ABR3X8Z4_9PEZI</name>
<dbReference type="InterPro" id="IPR003169">
    <property type="entry name" value="GYF"/>
</dbReference>
<feature type="compositionally biased region" description="Low complexity" evidence="1">
    <location>
        <begin position="1302"/>
        <end position="1318"/>
    </location>
</feature>
<reference evidence="3 4" key="1">
    <citation type="journal article" date="2024" name="IMA Fungus">
        <title>IMA Genome - F19 : A genome assembly and annotation guide to empower mycologists, including annotated draft genome sequences of Ceratocystis pirilliformis, Diaporthe australafricana, Fusarium ophioides, Paecilomyces lecythidis, and Sporothrix stenoceras.</title>
        <authorList>
            <person name="Aylward J."/>
            <person name="Wilson A.M."/>
            <person name="Visagie C.M."/>
            <person name="Spraker J."/>
            <person name="Barnes I."/>
            <person name="Buitendag C."/>
            <person name="Ceriani C."/>
            <person name="Del Mar Angel L."/>
            <person name="du Plessis D."/>
            <person name="Fuchs T."/>
            <person name="Gasser K."/>
            <person name="Kramer D."/>
            <person name="Li W."/>
            <person name="Munsamy K."/>
            <person name="Piso A."/>
            <person name="Price J.L."/>
            <person name="Sonnekus B."/>
            <person name="Thomas C."/>
            <person name="van der Nest A."/>
            <person name="van Dijk A."/>
            <person name="van Heerden A."/>
            <person name="van Vuuren N."/>
            <person name="Yilmaz N."/>
            <person name="Duong T.A."/>
            <person name="van der Merwe N.A."/>
            <person name="Wingfield M.J."/>
            <person name="Wingfield B.D."/>
        </authorList>
    </citation>
    <scope>NUCLEOTIDE SEQUENCE [LARGE SCALE GENOMIC DNA]</scope>
    <source>
        <strain evidence="3 4">CMW 18300</strain>
    </source>
</reference>
<evidence type="ECO:0000313" key="4">
    <source>
        <dbReference type="Proteomes" id="UP001583177"/>
    </source>
</evidence>
<feature type="compositionally biased region" description="Polar residues" evidence="1">
    <location>
        <begin position="75"/>
        <end position="100"/>
    </location>
</feature>
<feature type="compositionally biased region" description="Polar residues" evidence="1">
    <location>
        <begin position="1120"/>
        <end position="1138"/>
    </location>
</feature>
<comment type="caution">
    <text evidence="3">The sequence shown here is derived from an EMBL/GenBank/DDBJ whole genome shotgun (WGS) entry which is preliminary data.</text>
</comment>
<dbReference type="Proteomes" id="UP001583177">
    <property type="component" value="Unassembled WGS sequence"/>
</dbReference>
<protein>
    <submittedName>
        <fullName evidence="3">Kinesin-like protein</fullName>
    </submittedName>
</protein>
<feature type="region of interest" description="Disordered" evidence="1">
    <location>
        <begin position="350"/>
        <end position="543"/>
    </location>
</feature>
<dbReference type="EMBL" id="JAWRVE010000029">
    <property type="protein sequence ID" value="KAL1872431.1"/>
    <property type="molecule type" value="Genomic_DNA"/>
</dbReference>
<feature type="compositionally biased region" description="Low complexity" evidence="1">
    <location>
        <begin position="1067"/>
        <end position="1082"/>
    </location>
</feature>
<dbReference type="Pfam" id="PF02213">
    <property type="entry name" value="GYF"/>
    <property type="match status" value="1"/>
</dbReference>
<feature type="compositionally biased region" description="Low complexity" evidence="1">
    <location>
        <begin position="190"/>
        <end position="204"/>
    </location>
</feature>
<accession>A0ABR3X8Z4</accession>
<feature type="compositionally biased region" description="Polar residues" evidence="1">
    <location>
        <begin position="448"/>
        <end position="459"/>
    </location>
</feature>
<dbReference type="PANTHER" id="PTHR14445:SF36">
    <property type="entry name" value="FI03272P-RELATED"/>
    <property type="match status" value="1"/>
</dbReference>
<feature type="region of interest" description="Disordered" evidence="1">
    <location>
        <begin position="1459"/>
        <end position="1510"/>
    </location>
</feature>
<dbReference type="CDD" id="cd00072">
    <property type="entry name" value="GYF"/>
    <property type="match status" value="1"/>
</dbReference>
<feature type="compositionally biased region" description="Low complexity" evidence="1">
    <location>
        <begin position="1272"/>
        <end position="1283"/>
    </location>
</feature>
<feature type="region of interest" description="Disordered" evidence="1">
    <location>
        <begin position="1"/>
        <end position="102"/>
    </location>
</feature>
<dbReference type="PROSITE" id="PS50829">
    <property type="entry name" value="GYF"/>
    <property type="match status" value="1"/>
</dbReference>
<dbReference type="Gene3D" id="3.30.1490.40">
    <property type="match status" value="1"/>
</dbReference>
<feature type="compositionally biased region" description="Polar residues" evidence="1">
    <location>
        <begin position="1"/>
        <end position="18"/>
    </location>
</feature>
<organism evidence="3 4">
    <name type="scientific">Diaporthe australafricana</name>
    <dbReference type="NCBI Taxonomy" id="127596"/>
    <lineage>
        <taxon>Eukaryota</taxon>
        <taxon>Fungi</taxon>
        <taxon>Dikarya</taxon>
        <taxon>Ascomycota</taxon>
        <taxon>Pezizomycotina</taxon>
        <taxon>Sordariomycetes</taxon>
        <taxon>Sordariomycetidae</taxon>
        <taxon>Diaporthales</taxon>
        <taxon>Diaporthaceae</taxon>
        <taxon>Diaporthe</taxon>
    </lineage>
</organism>
<feature type="compositionally biased region" description="Polar residues" evidence="1">
    <location>
        <begin position="372"/>
        <end position="383"/>
    </location>
</feature>
<feature type="compositionally biased region" description="Low complexity" evidence="1">
    <location>
        <begin position="1210"/>
        <end position="1232"/>
    </location>
</feature>
<dbReference type="InterPro" id="IPR035445">
    <property type="entry name" value="GYF-like_dom_sf"/>
</dbReference>
<proteinExistence type="predicted"/>
<keyword evidence="4" id="KW-1185">Reference proteome</keyword>
<evidence type="ECO:0000313" key="3">
    <source>
        <dbReference type="EMBL" id="KAL1872431.1"/>
    </source>
</evidence>
<feature type="compositionally biased region" description="Basic and acidic residues" evidence="1">
    <location>
        <begin position="1027"/>
        <end position="1036"/>
    </location>
</feature>
<feature type="compositionally biased region" description="Low complexity" evidence="1">
    <location>
        <begin position="1333"/>
        <end position="1360"/>
    </location>
</feature>